<comment type="caution">
    <text evidence="2">The sequence shown here is derived from an EMBL/GenBank/DDBJ whole genome shotgun (WGS) entry which is preliminary data.</text>
</comment>
<name>A0ABN7V9X0_GIGMA</name>
<proteinExistence type="predicted"/>
<feature type="compositionally biased region" description="Low complexity" evidence="1">
    <location>
        <begin position="15"/>
        <end position="30"/>
    </location>
</feature>
<reference evidence="2 3" key="1">
    <citation type="submission" date="2021-06" db="EMBL/GenBank/DDBJ databases">
        <authorList>
            <person name="Kallberg Y."/>
            <person name="Tangrot J."/>
            <person name="Rosling A."/>
        </authorList>
    </citation>
    <scope>NUCLEOTIDE SEQUENCE [LARGE SCALE GENOMIC DNA]</scope>
    <source>
        <strain evidence="2 3">120-4 pot B 10/14</strain>
    </source>
</reference>
<evidence type="ECO:0000313" key="3">
    <source>
        <dbReference type="Proteomes" id="UP000789901"/>
    </source>
</evidence>
<keyword evidence="3" id="KW-1185">Reference proteome</keyword>
<organism evidence="2 3">
    <name type="scientific">Gigaspora margarita</name>
    <dbReference type="NCBI Taxonomy" id="4874"/>
    <lineage>
        <taxon>Eukaryota</taxon>
        <taxon>Fungi</taxon>
        <taxon>Fungi incertae sedis</taxon>
        <taxon>Mucoromycota</taxon>
        <taxon>Glomeromycotina</taxon>
        <taxon>Glomeromycetes</taxon>
        <taxon>Diversisporales</taxon>
        <taxon>Gigasporaceae</taxon>
        <taxon>Gigaspora</taxon>
    </lineage>
</organism>
<feature type="region of interest" description="Disordered" evidence="1">
    <location>
        <begin position="1"/>
        <end position="30"/>
    </location>
</feature>
<accession>A0ABN7V9X0</accession>
<evidence type="ECO:0000256" key="1">
    <source>
        <dbReference type="SAM" id="MobiDB-lite"/>
    </source>
</evidence>
<sequence length="111" mass="12833">MLQNNKQKFKIPKTSSQSILEKESSSSSLISSESILYSNIQNKTTSGERNQSPIWNFFIKNKPHNLDIFQQNCPNIDNEIWQLYLLCMAYCNNLKEQSESITGSKKQKLNN</sequence>
<dbReference type="EMBL" id="CAJVQB010011589">
    <property type="protein sequence ID" value="CAG8748870.1"/>
    <property type="molecule type" value="Genomic_DNA"/>
</dbReference>
<gene>
    <name evidence="2" type="ORF">GMARGA_LOCUS16164</name>
</gene>
<protein>
    <submittedName>
        <fullName evidence="2">23263_t:CDS:1</fullName>
    </submittedName>
</protein>
<evidence type="ECO:0000313" key="2">
    <source>
        <dbReference type="EMBL" id="CAG8748870.1"/>
    </source>
</evidence>
<dbReference type="Proteomes" id="UP000789901">
    <property type="component" value="Unassembled WGS sequence"/>
</dbReference>